<dbReference type="InterPro" id="IPR014710">
    <property type="entry name" value="RmlC-like_jellyroll"/>
</dbReference>
<proteinExistence type="predicted"/>
<sequence length="185" mass="20525">MIQTNLDLLQLINDILPAAGGAITIRQFDAGQRFIFQEQEILQIYIIRSGVVKPLITEENGKEYILEFLGEGEMLGEVEAIRGTKTVCSVDAVTPVSLYAMGVGQFHYFLQTVPAFNTLVLRLLATRVANSSVKMARQQLYTMAELLPRLQKMLAAQQIAFTKQDLAGYMGISVRSLNRLLKGDG</sequence>
<dbReference type="PROSITE" id="PS50042">
    <property type="entry name" value="CNMP_BINDING_3"/>
    <property type="match status" value="1"/>
</dbReference>
<dbReference type="EMBL" id="QTJV01000017">
    <property type="protein sequence ID" value="RFM31032.1"/>
    <property type="molecule type" value="Genomic_DNA"/>
</dbReference>
<keyword evidence="3" id="KW-1185">Reference proteome</keyword>
<evidence type="ECO:0000313" key="3">
    <source>
        <dbReference type="Proteomes" id="UP000261174"/>
    </source>
</evidence>
<evidence type="ECO:0000259" key="1">
    <source>
        <dbReference type="PROSITE" id="PS50042"/>
    </source>
</evidence>
<evidence type="ECO:0000313" key="2">
    <source>
        <dbReference type="EMBL" id="RFM31032.1"/>
    </source>
</evidence>
<accession>A0A3E1NSZ7</accession>
<name>A0A3E1NSZ7_9BACT</name>
<dbReference type="Gene3D" id="2.60.120.10">
    <property type="entry name" value="Jelly Rolls"/>
    <property type="match status" value="1"/>
</dbReference>
<dbReference type="RefSeq" id="WP_116857346.1">
    <property type="nucleotide sequence ID" value="NZ_QTJV01000017.1"/>
</dbReference>
<dbReference type="OrthoDB" id="5457083at2"/>
<dbReference type="Proteomes" id="UP000261174">
    <property type="component" value="Unassembled WGS sequence"/>
</dbReference>
<dbReference type="SUPFAM" id="SSF51206">
    <property type="entry name" value="cAMP-binding domain-like"/>
    <property type="match status" value="1"/>
</dbReference>
<organism evidence="2 3">
    <name type="scientific">Chitinophaga silvisoli</name>
    <dbReference type="NCBI Taxonomy" id="2291814"/>
    <lineage>
        <taxon>Bacteria</taxon>
        <taxon>Pseudomonadati</taxon>
        <taxon>Bacteroidota</taxon>
        <taxon>Chitinophagia</taxon>
        <taxon>Chitinophagales</taxon>
        <taxon>Chitinophagaceae</taxon>
        <taxon>Chitinophaga</taxon>
    </lineage>
</organism>
<dbReference type="InterPro" id="IPR000595">
    <property type="entry name" value="cNMP-bd_dom"/>
</dbReference>
<protein>
    <submittedName>
        <fullName evidence="2">Crp/Fnr family transcriptional regulator</fullName>
    </submittedName>
</protein>
<comment type="caution">
    <text evidence="2">The sequence shown here is derived from an EMBL/GenBank/DDBJ whole genome shotgun (WGS) entry which is preliminary data.</text>
</comment>
<dbReference type="CDD" id="cd00038">
    <property type="entry name" value="CAP_ED"/>
    <property type="match status" value="1"/>
</dbReference>
<dbReference type="InterPro" id="IPR018490">
    <property type="entry name" value="cNMP-bd_dom_sf"/>
</dbReference>
<gene>
    <name evidence="2" type="ORF">DXN04_31195</name>
</gene>
<feature type="domain" description="Cyclic nucleotide-binding" evidence="1">
    <location>
        <begin position="22"/>
        <end position="110"/>
    </location>
</feature>
<dbReference type="AlphaFoldDB" id="A0A3E1NSZ7"/>
<dbReference type="Pfam" id="PF00027">
    <property type="entry name" value="cNMP_binding"/>
    <property type="match status" value="1"/>
</dbReference>
<reference evidence="2 3" key="1">
    <citation type="submission" date="2018-08" db="EMBL/GenBank/DDBJ databases">
        <title>Chitinophaga sp. K20C18050901, a novel bacterium isolated from forest soil.</title>
        <authorList>
            <person name="Wang C."/>
        </authorList>
    </citation>
    <scope>NUCLEOTIDE SEQUENCE [LARGE SCALE GENOMIC DNA]</scope>
    <source>
        <strain evidence="2 3">K20C18050901</strain>
    </source>
</reference>